<organism evidence="7 8">
    <name type="scientific">Pichia sorbitophila (strain ATCC MYA-4447 / BCRC 22081 / CBS 7064 / NBRC 10061 / NRRL Y-12695)</name>
    <name type="common">Hybrid yeast</name>
    <dbReference type="NCBI Taxonomy" id="559304"/>
    <lineage>
        <taxon>Eukaryota</taxon>
        <taxon>Fungi</taxon>
        <taxon>Dikarya</taxon>
        <taxon>Ascomycota</taxon>
        <taxon>Saccharomycotina</taxon>
        <taxon>Pichiomycetes</taxon>
        <taxon>Debaryomycetaceae</taxon>
        <taxon>Millerozyma</taxon>
    </lineage>
</organism>
<dbReference type="InterPro" id="IPR036322">
    <property type="entry name" value="WD40_repeat_dom_sf"/>
</dbReference>
<dbReference type="InterPro" id="IPR015943">
    <property type="entry name" value="WD40/YVTN_repeat-like_dom_sf"/>
</dbReference>
<comment type="subcellular location">
    <subcellularLocation>
        <location evidence="1">Nucleus</location>
    </subcellularLocation>
</comment>
<dbReference type="STRING" id="559304.G8YER7"/>
<dbReference type="Pfam" id="PF08513">
    <property type="entry name" value="LisH"/>
    <property type="match status" value="1"/>
</dbReference>
<feature type="repeat" description="WD" evidence="5">
    <location>
        <begin position="212"/>
        <end position="244"/>
    </location>
</feature>
<feature type="repeat" description="WD" evidence="5">
    <location>
        <begin position="378"/>
        <end position="420"/>
    </location>
</feature>
<dbReference type="OrthoDB" id="1367865at2759"/>
<keyword evidence="3" id="KW-0677">Repeat</keyword>
<dbReference type="GO" id="GO:0006357">
    <property type="term" value="P:regulation of transcription by RNA polymerase II"/>
    <property type="evidence" value="ECO:0007669"/>
    <property type="project" value="TreeGrafter"/>
</dbReference>
<gene>
    <name evidence="7" type="primary">Piso0_002329</name>
    <name evidence="7" type="ORF">GNLVRS01_PISO0I07840g</name>
</gene>
<dbReference type="GO" id="GO:0034967">
    <property type="term" value="C:Set3 complex"/>
    <property type="evidence" value="ECO:0007669"/>
    <property type="project" value="TreeGrafter"/>
</dbReference>
<dbReference type="InParanoid" id="G8YER7"/>
<dbReference type="Proteomes" id="UP000005222">
    <property type="component" value="Chromosome I"/>
</dbReference>
<dbReference type="PANTHER" id="PTHR22846:SF2">
    <property type="entry name" value="F-BOX-LIKE_WD REPEAT-CONTAINING PROTEIN EBI"/>
    <property type="match status" value="1"/>
</dbReference>
<keyword evidence="4" id="KW-0539">Nucleus</keyword>
<dbReference type="OMA" id="KWNKCGN"/>
<feature type="repeat" description="WD" evidence="5">
    <location>
        <begin position="430"/>
        <end position="472"/>
    </location>
</feature>
<dbReference type="PROSITE" id="PS50896">
    <property type="entry name" value="LISH"/>
    <property type="match status" value="1"/>
</dbReference>
<dbReference type="PANTHER" id="PTHR22846">
    <property type="entry name" value="WD40 REPEAT PROTEIN"/>
    <property type="match status" value="1"/>
</dbReference>
<dbReference type="SMART" id="SM00320">
    <property type="entry name" value="WD40"/>
    <property type="match status" value="5"/>
</dbReference>
<evidence type="ECO:0000256" key="4">
    <source>
        <dbReference type="ARBA" id="ARBA00023242"/>
    </source>
</evidence>
<feature type="region of interest" description="Disordered" evidence="6">
    <location>
        <begin position="94"/>
        <end position="140"/>
    </location>
</feature>
<reference evidence="7 8" key="1">
    <citation type="journal article" date="2012" name="G3 (Bethesda)">
        <title>Pichia sorbitophila, an interspecies yeast hybrid reveals early steps of genome resolution following polyploidization.</title>
        <authorList>
            <person name="Leh Louis V."/>
            <person name="Despons L."/>
            <person name="Friedrich A."/>
            <person name="Martin T."/>
            <person name="Durrens P."/>
            <person name="Casaregola S."/>
            <person name="Neuveglise C."/>
            <person name="Fairhead C."/>
            <person name="Marck C."/>
            <person name="Cruz J.A."/>
            <person name="Straub M.L."/>
            <person name="Kugler V."/>
            <person name="Sacerdot C."/>
            <person name="Uzunov Z."/>
            <person name="Thierry A."/>
            <person name="Weiss S."/>
            <person name="Bleykasten C."/>
            <person name="De Montigny J."/>
            <person name="Jacques N."/>
            <person name="Jung P."/>
            <person name="Lemaire M."/>
            <person name="Mallet S."/>
            <person name="Morel G."/>
            <person name="Richard G.F."/>
            <person name="Sarkar A."/>
            <person name="Savel G."/>
            <person name="Schacherer J."/>
            <person name="Seret M.L."/>
            <person name="Talla E."/>
            <person name="Samson G."/>
            <person name="Jubin C."/>
            <person name="Poulain J."/>
            <person name="Vacherie B."/>
            <person name="Barbe V."/>
            <person name="Pelletier E."/>
            <person name="Sherman D.J."/>
            <person name="Westhof E."/>
            <person name="Weissenbach J."/>
            <person name="Baret P.V."/>
            <person name="Wincker P."/>
            <person name="Gaillardin C."/>
            <person name="Dujon B."/>
            <person name="Souciet J.L."/>
        </authorList>
    </citation>
    <scope>NUCLEOTIDE SEQUENCE [LARGE SCALE GENOMIC DNA]</scope>
    <source>
        <strain evidence="8">ATCC MYA-4447 / BCRC 22081 / CBS 7064 / NBRC 10061 / NRRL Y-12695</strain>
    </source>
</reference>
<dbReference type="AlphaFoldDB" id="G8YER7"/>
<dbReference type="HOGENOM" id="CLU_007609_1_1_1"/>
<proteinExistence type="predicted"/>
<evidence type="ECO:0000313" key="7">
    <source>
        <dbReference type="EMBL" id="CCE81666.1"/>
    </source>
</evidence>
<dbReference type="Gene3D" id="1.20.960.30">
    <property type="match status" value="1"/>
</dbReference>
<evidence type="ECO:0000256" key="3">
    <source>
        <dbReference type="ARBA" id="ARBA00022737"/>
    </source>
</evidence>
<dbReference type="Gene3D" id="2.130.10.10">
    <property type="entry name" value="YVTN repeat-like/Quinoprotein amine dehydrogenase"/>
    <property type="match status" value="1"/>
</dbReference>
<dbReference type="PROSITE" id="PS50082">
    <property type="entry name" value="WD_REPEATS_2"/>
    <property type="match status" value="3"/>
</dbReference>
<evidence type="ECO:0000256" key="1">
    <source>
        <dbReference type="ARBA" id="ARBA00004123"/>
    </source>
</evidence>
<dbReference type="InterPro" id="IPR001680">
    <property type="entry name" value="WD40_rpt"/>
</dbReference>
<dbReference type="PROSITE" id="PS50294">
    <property type="entry name" value="WD_REPEATS_REGION"/>
    <property type="match status" value="1"/>
</dbReference>
<dbReference type="EMBL" id="FO082051">
    <property type="protein sequence ID" value="CCE81666.1"/>
    <property type="molecule type" value="Genomic_DNA"/>
</dbReference>
<protein>
    <submittedName>
        <fullName evidence="7">Piso0_002329 protein</fullName>
    </submittedName>
</protein>
<dbReference type="FunCoup" id="G8YER7">
    <property type="interactions" value="1028"/>
</dbReference>
<evidence type="ECO:0000256" key="6">
    <source>
        <dbReference type="SAM" id="MobiDB-lite"/>
    </source>
</evidence>
<keyword evidence="8" id="KW-1185">Reference proteome</keyword>
<dbReference type="InterPro" id="IPR045183">
    <property type="entry name" value="Ebi-like"/>
</dbReference>
<feature type="compositionally biased region" description="Basic and acidic residues" evidence="6">
    <location>
        <begin position="131"/>
        <end position="140"/>
    </location>
</feature>
<keyword evidence="2 5" id="KW-0853">WD repeat</keyword>
<evidence type="ECO:0000256" key="5">
    <source>
        <dbReference type="PROSITE-ProRule" id="PRU00221"/>
    </source>
</evidence>
<sequence>MSITSVELNYLIWRYLQESGQELAAFALDKQTKCSSYEHDKKQSILSHIEPGCLVKLVQRGILFTIAKEETDNLDGQESKLSLLSALAKEDASMREVNNSESSGASNGSSGVQQERDRNAVNSTTSTEMDIDMKGADSIEDDDRKTNHIIKRVYSRVDFPESFTAQWHPSTDVFAYGTDDSKAVINAIKDGKIAETVTLNHPNIIDYSNELSNERANEITTVSWSPKGNVLVTAGVDGQLRAWSPDGKLKNVSSTAGDIETELPTAANITSKNRTLIGKLIWSLNGNYILSIDTNNQVVLLDGNHLKPLKVVRASSTPVEDITLFDACWLDDHKFALSTSKKGINIYSIVELDSDEAYKNEVYPNTHDNIEVNQIGSLPGHNNEVSCLCFNNSLKLLASCSDSDYSIRIWRSNSSYNFLELDATRDLKRAYNHLSPIICLTWLSHNDKFLLSVSMEGIINIWDGSDGKAVKSVSLTLCLEQSTLEGSDVSLASLKDMLIYTAAVSPDGKWIALGDGSGRISVWDITVGDETKENANFLKCVGLYERPSSDSNDEKPDEKAVICELSWDKSSKKVAASYRGSSSVIFDWDERE</sequence>
<dbReference type="Pfam" id="PF00400">
    <property type="entry name" value="WD40"/>
    <property type="match status" value="4"/>
</dbReference>
<accession>G8YER7</accession>
<dbReference type="InterPro" id="IPR006594">
    <property type="entry name" value="LisH"/>
</dbReference>
<dbReference type="eggNOG" id="KOG0273">
    <property type="taxonomic scope" value="Eukaryota"/>
</dbReference>
<evidence type="ECO:0000313" key="8">
    <source>
        <dbReference type="Proteomes" id="UP000005222"/>
    </source>
</evidence>
<dbReference type="GO" id="GO:0003714">
    <property type="term" value="F:transcription corepressor activity"/>
    <property type="evidence" value="ECO:0007669"/>
    <property type="project" value="InterPro"/>
</dbReference>
<evidence type="ECO:0000256" key="2">
    <source>
        <dbReference type="ARBA" id="ARBA00022574"/>
    </source>
</evidence>
<dbReference type="SUPFAM" id="SSF50978">
    <property type="entry name" value="WD40 repeat-like"/>
    <property type="match status" value="1"/>
</dbReference>
<feature type="compositionally biased region" description="Low complexity" evidence="6">
    <location>
        <begin position="99"/>
        <end position="111"/>
    </location>
</feature>
<name>G8YER7_PICSO</name>